<name>A0ABT3N4B9_9GAMM</name>
<dbReference type="EMBL" id="JAPFCC010000002">
    <property type="protein sequence ID" value="MCW7556486.1"/>
    <property type="molecule type" value="Genomic_DNA"/>
</dbReference>
<accession>A0ABT3N4B9</accession>
<evidence type="ECO:0000313" key="2">
    <source>
        <dbReference type="EMBL" id="MCW7556486.1"/>
    </source>
</evidence>
<dbReference type="RefSeq" id="WP_262568787.1">
    <property type="nucleotide sequence ID" value="NZ_CP103299.1"/>
</dbReference>
<evidence type="ECO:0000256" key="1">
    <source>
        <dbReference type="SAM" id="MobiDB-lite"/>
    </source>
</evidence>
<organism evidence="2 3">
    <name type="scientific">Endozoicomonas gorgoniicola</name>
    <dbReference type="NCBI Taxonomy" id="1234144"/>
    <lineage>
        <taxon>Bacteria</taxon>
        <taxon>Pseudomonadati</taxon>
        <taxon>Pseudomonadota</taxon>
        <taxon>Gammaproteobacteria</taxon>
        <taxon>Oceanospirillales</taxon>
        <taxon>Endozoicomonadaceae</taxon>
        <taxon>Endozoicomonas</taxon>
    </lineage>
</organism>
<gene>
    <name evidence="2" type="ORF">NX722_28390</name>
</gene>
<keyword evidence="3" id="KW-1185">Reference proteome</keyword>
<comment type="caution">
    <text evidence="2">The sequence shown here is derived from an EMBL/GenBank/DDBJ whole genome shotgun (WGS) entry which is preliminary data.</text>
</comment>
<feature type="compositionally biased region" description="Low complexity" evidence="1">
    <location>
        <begin position="238"/>
        <end position="261"/>
    </location>
</feature>
<sequence>MAIVAEVGKVYRPLDVKIDGLALAENARQDITTRHGDIKTKHSDVVGKHAAVQTWHSNVAQWQQDTATYRDQANTYQQQANVARTAAESAQASAEVAKNNTILAKDAAVAANNSAQSAKTSAASSKTAAANSATQASNSATLAKNAETTASGYRDNANYHSNKALTARAGAETAESNAEAAEAKAEKWAEHPENSAVESGKYSAKHHAEKANDYKNAANTYQNNAKSYRDSANSHKNTAGSYATSAHSSATTASSKATEAGKSADKAQEWASKDQGQVVESGEYSAKHYAKVAETHAQAVTSGLKFKGKFDASSGNPPATPAADTPDYYRIIKGGTINGVAYNTGDNICWDPVSDEWFKIDNTDRAITSSLTSSDEEVSLSAKAGKNLQDNKLDKSGGDVGTLNFNTTNDVLLSYKGKDVVKALDSTGAMSFGCDNATIVGAGEAQVQLANNVSKTSEVLHLGSDNQVKVYTALQGGWAARREFNFNTDGSFSTNGPILDDAGRVYSPGNKPQWGDVGNKPASFPPSSHNHDSAYLGKTAKAADSNKLDGLDSTQFARRDYSTARVTVGGSAEWVTLAIVDGGGRASARFKLAEGEGGNHGHVEFYAAVSYGNVPCINILSVGGYLSFTGLLRRLRIIKDSSDEVYGSHKLQLLLEKTATVHLYLYEDEVPHDKWKLLNFTEKGLPSGYTEALSVDLDLNGGITTTGEFYAQGGNRVFHEGYLPNSLAGSGGRKNLLDNGRKKINQRGFDGNWSALANGEYGYDRWKKHANGIEQIIEGGYHATGDYTLSWQGSGSGYVNGAAVENGGTVTISDADANISVVVPASADAIQFERGDAATDFEYVHPRDQLARCQRYFQALISSSGICSLAMDRVTDANNTYYGYVELPVLMRVSPTVTYSLSHGIHKPHIRYEPIRSLTFSTTQLSVRCILTPSTNDASSHLIEFKEAAGGYINLSADL</sequence>
<feature type="compositionally biased region" description="Low complexity" evidence="1">
    <location>
        <begin position="169"/>
        <end position="180"/>
    </location>
</feature>
<proteinExistence type="predicted"/>
<reference evidence="2 3" key="1">
    <citation type="submission" date="2022-10" db="EMBL/GenBank/DDBJ databases">
        <title>High-quality genome sequences of two octocoral-associated bacteria, Endozoicomonas euniceicola EF212 and Endozoicomonas gorgoniicola PS125.</title>
        <authorList>
            <person name="Chiou Y.-J."/>
            <person name="Chen Y.-H."/>
        </authorList>
    </citation>
    <scope>NUCLEOTIDE SEQUENCE [LARGE SCALE GENOMIC DNA]</scope>
    <source>
        <strain evidence="2 3">PS125</strain>
    </source>
</reference>
<dbReference type="Proteomes" id="UP001209854">
    <property type="component" value="Unassembled WGS sequence"/>
</dbReference>
<feature type="region of interest" description="Disordered" evidence="1">
    <location>
        <begin position="227"/>
        <end position="274"/>
    </location>
</feature>
<feature type="compositionally biased region" description="Basic and acidic residues" evidence="1">
    <location>
        <begin position="262"/>
        <end position="272"/>
    </location>
</feature>
<evidence type="ECO:0000313" key="3">
    <source>
        <dbReference type="Proteomes" id="UP001209854"/>
    </source>
</evidence>
<protein>
    <submittedName>
        <fullName evidence="2">Uncharacterized protein</fullName>
    </submittedName>
</protein>
<feature type="region of interest" description="Disordered" evidence="1">
    <location>
        <begin position="167"/>
        <end position="215"/>
    </location>
</feature>
<feature type="compositionally biased region" description="Basic and acidic residues" evidence="1">
    <location>
        <begin position="181"/>
        <end position="193"/>
    </location>
</feature>